<dbReference type="RefSeq" id="WP_244676499.1">
    <property type="nucleotide sequence ID" value="NZ_CP095046.1"/>
</dbReference>
<keyword evidence="5" id="KW-0808">Transferase</keyword>
<dbReference type="Pfam" id="PF02518">
    <property type="entry name" value="HATPase_c"/>
    <property type="match status" value="1"/>
</dbReference>
<accession>A0A8T9Q6F3</accession>
<sequence>MLDNALKYSDNQLVLVRFGYEGAQVHIRIEDRGIGIAPTDMSHIFQPFFRADNARSVVGHGVGLPLARRIIELHGGKLLIRSRLGAGTVAEAVFSPGR</sequence>
<dbReference type="SUPFAM" id="SSF55874">
    <property type="entry name" value="ATPase domain of HSP90 chaperone/DNA topoisomerase II/histidine kinase"/>
    <property type="match status" value="1"/>
</dbReference>
<evidence type="ECO:0000256" key="1">
    <source>
        <dbReference type="ARBA" id="ARBA00000085"/>
    </source>
</evidence>
<dbReference type="InterPro" id="IPR036890">
    <property type="entry name" value="HATPase_C_sf"/>
</dbReference>
<gene>
    <name evidence="5" type="ORF">MUN79_04000</name>
</gene>
<dbReference type="InterPro" id="IPR004358">
    <property type="entry name" value="Sig_transdc_His_kin-like_C"/>
</dbReference>
<dbReference type="Proteomes" id="UP000831796">
    <property type="component" value="Chromosome"/>
</dbReference>
<evidence type="ECO:0000256" key="3">
    <source>
        <dbReference type="ARBA" id="ARBA00022553"/>
    </source>
</evidence>
<reference evidence="5" key="1">
    <citation type="submission" date="2022-04" db="EMBL/GenBank/DDBJ databases">
        <title>Hymenobacter sp. isolated from the air.</title>
        <authorList>
            <person name="Won M."/>
            <person name="Lee C.-M."/>
            <person name="Woen H.-Y."/>
            <person name="Kwon S.-W."/>
        </authorList>
    </citation>
    <scope>NUCLEOTIDE SEQUENCE</scope>
    <source>
        <strain evidence="5">5116S-3</strain>
    </source>
</reference>
<evidence type="ECO:0000256" key="2">
    <source>
        <dbReference type="ARBA" id="ARBA00012438"/>
    </source>
</evidence>
<dbReference type="PRINTS" id="PR00344">
    <property type="entry name" value="BCTRLSENSOR"/>
</dbReference>
<keyword evidence="6" id="KW-1185">Reference proteome</keyword>
<keyword evidence="3" id="KW-0597">Phosphoprotein</keyword>
<comment type="catalytic activity">
    <reaction evidence="1">
        <text>ATP + protein L-histidine = ADP + protein N-phospho-L-histidine.</text>
        <dbReference type="EC" id="2.7.13.3"/>
    </reaction>
</comment>
<dbReference type="Gene3D" id="3.30.565.10">
    <property type="entry name" value="Histidine kinase-like ATPase, C-terminal domain"/>
    <property type="match status" value="1"/>
</dbReference>
<dbReference type="AlphaFoldDB" id="A0A8T9Q6F3"/>
<dbReference type="PANTHER" id="PTHR43547">
    <property type="entry name" value="TWO-COMPONENT HISTIDINE KINASE"/>
    <property type="match status" value="1"/>
</dbReference>
<keyword evidence="5" id="KW-0418">Kinase</keyword>
<dbReference type="KEGG" id="hcu:MUN79_04000"/>
<feature type="domain" description="Histidine kinase" evidence="4">
    <location>
        <begin position="1"/>
        <end position="98"/>
    </location>
</feature>
<dbReference type="GO" id="GO:0000155">
    <property type="term" value="F:phosphorelay sensor kinase activity"/>
    <property type="evidence" value="ECO:0007669"/>
    <property type="project" value="TreeGrafter"/>
</dbReference>
<evidence type="ECO:0000313" key="5">
    <source>
        <dbReference type="EMBL" id="UOQ73144.1"/>
    </source>
</evidence>
<dbReference type="EMBL" id="CP095046">
    <property type="protein sequence ID" value="UOQ73144.1"/>
    <property type="molecule type" value="Genomic_DNA"/>
</dbReference>
<dbReference type="InterPro" id="IPR003594">
    <property type="entry name" value="HATPase_dom"/>
</dbReference>
<name>A0A8T9Q6F3_9BACT</name>
<dbReference type="PROSITE" id="PS50109">
    <property type="entry name" value="HIS_KIN"/>
    <property type="match status" value="1"/>
</dbReference>
<dbReference type="SMART" id="SM00387">
    <property type="entry name" value="HATPase_c"/>
    <property type="match status" value="1"/>
</dbReference>
<proteinExistence type="predicted"/>
<evidence type="ECO:0000313" key="6">
    <source>
        <dbReference type="Proteomes" id="UP000831796"/>
    </source>
</evidence>
<dbReference type="EC" id="2.7.13.3" evidence="2"/>
<organism evidence="5 6">
    <name type="scientific">Hymenobacter cellulosilyticus</name>
    <dbReference type="NCBI Taxonomy" id="2932248"/>
    <lineage>
        <taxon>Bacteria</taxon>
        <taxon>Pseudomonadati</taxon>
        <taxon>Bacteroidota</taxon>
        <taxon>Cytophagia</taxon>
        <taxon>Cytophagales</taxon>
        <taxon>Hymenobacteraceae</taxon>
        <taxon>Hymenobacter</taxon>
    </lineage>
</organism>
<evidence type="ECO:0000259" key="4">
    <source>
        <dbReference type="PROSITE" id="PS50109"/>
    </source>
</evidence>
<dbReference type="PANTHER" id="PTHR43547:SF2">
    <property type="entry name" value="HYBRID SIGNAL TRANSDUCTION HISTIDINE KINASE C"/>
    <property type="match status" value="1"/>
</dbReference>
<protein>
    <recommendedName>
        <fullName evidence="2">histidine kinase</fullName>
        <ecNumber evidence="2">2.7.13.3</ecNumber>
    </recommendedName>
</protein>
<dbReference type="InterPro" id="IPR005467">
    <property type="entry name" value="His_kinase_dom"/>
</dbReference>
<dbReference type="CDD" id="cd00075">
    <property type="entry name" value="HATPase"/>
    <property type="match status" value="1"/>
</dbReference>